<reference evidence="6 7" key="1">
    <citation type="journal article" date="2010" name="J. Bacteriol.">
        <title>Genome sequence of Lentisphaera araneosa HTCC2155T, the type species of the order Lentisphaerales in the phylum Lentisphaerae.</title>
        <authorList>
            <person name="Thrash J.C."/>
            <person name="Cho J.C."/>
            <person name="Vergin K.L."/>
            <person name="Morris R.M."/>
            <person name="Giovannoni S.J."/>
        </authorList>
    </citation>
    <scope>NUCLEOTIDE SEQUENCE [LARGE SCALE GENOMIC DNA]</scope>
    <source>
        <strain evidence="6 7">HTCC2155</strain>
    </source>
</reference>
<protein>
    <recommendedName>
        <fullName evidence="8">Cytochrome c domain-containing protein</fullName>
    </recommendedName>
</protein>
<dbReference type="eggNOG" id="COG3748">
    <property type="taxonomic scope" value="Bacteria"/>
</dbReference>
<dbReference type="Pfam" id="PF07626">
    <property type="entry name" value="PSD3"/>
    <property type="match status" value="1"/>
</dbReference>
<organism evidence="6 7">
    <name type="scientific">Lentisphaera araneosa HTCC2155</name>
    <dbReference type="NCBI Taxonomy" id="313628"/>
    <lineage>
        <taxon>Bacteria</taxon>
        <taxon>Pseudomonadati</taxon>
        <taxon>Lentisphaerota</taxon>
        <taxon>Lentisphaeria</taxon>
        <taxon>Lentisphaerales</taxon>
        <taxon>Lentisphaeraceae</taxon>
        <taxon>Lentisphaera</taxon>
    </lineage>
</organism>
<gene>
    <name evidence="6" type="ORF">LNTAR_07859</name>
</gene>
<feature type="domain" description="DUF1585" evidence="2">
    <location>
        <begin position="557"/>
        <end position="631"/>
    </location>
</feature>
<dbReference type="EMBL" id="ABCK01000022">
    <property type="protein sequence ID" value="EDM25941.1"/>
    <property type="molecule type" value="Genomic_DNA"/>
</dbReference>
<evidence type="ECO:0000259" key="4">
    <source>
        <dbReference type="Pfam" id="PF07627"/>
    </source>
</evidence>
<feature type="domain" description="DUF1587" evidence="3">
    <location>
        <begin position="123"/>
        <end position="201"/>
    </location>
</feature>
<feature type="chain" id="PRO_5002691369" description="Cytochrome c domain-containing protein" evidence="1">
    <location>
        <begin position="19"/>
        <end position="637"/>
    </location>
</feature>
<name>A6DR53_9BACT</name>
<accession>A6DR53</accession>
<keyword evidence="7" id="KW-1185">Reference proteome</keyword>
<feature type="domain" description="DUF1592" evidence="5">
    <location>
        <begin position="297"/>
        <end position="413"/>
    </location>
</feature>
<dbReference type="Pfam" id="PF07624">
    <property type="entry name" value="PSD2"/>
    <property type="match status" value="1"/>
</dbReference>
<evidence type="ECO:0000256" key="1">
    <source>
        <dbReference type="SAM" id="SignalP"/>
    </source>
</evidence>
<dbReference type="STRING" id="313628.LNTAR_07859"/>
<dbReference type="InterPro" id="IPR013042">
    <property type="entry name" value="DUF1592"/>
</dbReference>
<dbReference type="InterPro" id="IPR013036">
    <property type="entry name" value="DUF1587"/>
</dbReference>
<dbReference type="InterPro" id="IPR011478">
    <property type="entry name" value="DUF1585"/>
</dbReference>
<evidence type="ECO:0000313" key="6">
    <source>
        <dbReference type="EMBL" id="EDM25941.1"/>
    </source>
</evidence>
<evidence type="ECO:0000259" key="5">
    <source>
        <dbReference type="Pfam" id="PF07631"/>
    </source>
</evidence>
<dbReference type="OrthoDB" id="227977at2"/>
<proteinExistence type="predicted"/>
<dbReference type="AlphaFoldDB" id="A6DR53"/>
<evidence type="ECO:0000313" key="7">
    <source>
        <dbReference type="Proteomes" id="UP000004947"/>
    </source>
</evidence>
<comment type="caution">
    <text evidence="6">The sequence shown here is derived from an EMBL/GenBank/DDBJ whole genome shotgun (WGS) entry which is preliminary data.</text>
</comment>
<evidence type="ECO:0000259" key="2">
    <source>
        <dbReference type="Pfam" id="PF07624"/>
    </source>
</evidence>
<sequence length="637" mass="72954">MIRLQTLLFFLLSFALFAEENDSFRTKVKPYLDKYCTSCHGGTIDGEVTIKGKVNFKAIGNMEQAYQKHALWEEVLDLVEHKEMPPEEEKLHPSVAETDLIKNWYTEKFVNIKAAPAKARLTRLSTEYYRNSLRSLLGFDLIVSVTDTPETVTENSLVLKLMPPDPPGESGFSNDTSQAPITSTLWEKYNFIANSAVEELFDPKNKVHLEKYTGPIKGDFTSIHAKKLIISFTYQAFKTRDCNEQIKMSFTRIKKDLAKKTPLVQSCKKELKSLLVSPEFLYNGTYNKNKKGKQPVSQYLLAQRLSYFLWGTLPDKELLDLAQKKQLFNKQVLLKQVDRMLNDQRSKTFTELFAREWLALDEIKKSSSKWPQVHARFYQPIHFVDYLVRDDRPLMELIDSNVTFANPFQRAFYNQKDSAQIKNTSKGRGIEVIVQDHSKITLDNSPNRGGILTMPGILSMYSGKKRTSPILRGVWVLERVLGDHLGEAPMDVPPIPKQKPGQKLTFREIFKLHQAADSCAICHQKIDPLGFGLENYDYTGKFRPSSPEVDSSGMTPDGREFKDFSELKKLLVKRYDEDIIRNISKKMYTYALARGMEAPDRPIVDAISNKMIKSDGSYRDLIREVVISPAFTSMIVE</sequence>
<dbReference type="Proteomes" id="UP000004947">
    <property type="component" value="Unassembled WGS sequence"/>
</dbReference>
<dbReference type="InterPro" id="IPR013039">
    <property type="entry name" value="DUF1588"/>
</dbReference>
<feature type="domain" description="DUF1588" evidence="4">
    <location>
        <begin position="448"/>
        <end position="544"/>
    </location>
</feature>
<feature type="signal peptide" evidence="1">
    <location>
        <begin position="1"/>
        <end position="18"/>
    </location>
</feature>
<evidence type="ECO:0008006" key="8">
    <source>
        <dbReference type="Google" id="ProtNLM"/>
    </source>
</evidence>
<dbReference type="Pfam" id="PF07627">
    <property type="entry name" value="PSCyt3"/>
    <property type="match status" value="1"/>
</dbReference>
<dbReference type="Pfam" id="PF07631">
    <property type="entry name" value="PSD4"/>
    <property type="match status" value="1"/>
</dbReference>
<keyword evidence="1" id="KW-0732">Signal</keyword>
<dbReference type="RefSeq" id="WP_007280325.1">
    <property type="nucleotide sequence ID" value="NZ_ABCK01000022.1"/>
</dbReference>
<evidence type="ECO:0000259" key="3">
    <source>
        <dbReference type="Pfam" id="PF07626"/>
    </source>
</evidence>